<evidence type="ECO:0008006" key="4">
    <source>
        <dbReference type="Google" id="ProtNLM"/>
    </source>
</evidence>
<organism evidence="2 3">
    <name type="scientific">Halobaculum roseum</name>
    <dbReference type="NCBI Taxonomy" id="2175149"/>
    <lineage>
        <taxon>Archaea</taxon>
        <taxon>Methanobacteriati</taxon>
        <taxon>Methanobacteriota</taxon>
        <taxon>Stenosarchaea group</taxon>
        <taxon>Halobacteria</taxon>
        <taxon>Halobacteriales</taxon>
        <taxon>Haloferacaceae</taxon>
        <taxon>Halobaculum</taxon>
    </lineage>
</organism>
<feature type="compositionally biased region" description="Polar residues" evidence="1">
    <location>
        <begin position="36"/>
        <end position="63"/>
    </location>
</feature>
<dbReference type="Proteomes" id="UP001589595">
    <property type="component" value="Unassembled WGS sequence"/>
</dbReference>
<dbReference type="GeneID" id="67212439"/>
<proteinExistence type="predicted"/>
<dbReference type="InterPro" id="IPR006626">
    <property type="entry name" value="PbH1"/>
</dbReference>
<evidence type="ECO:0000256" key="1">
    <source>
        <dbReference type="SAM" id="MobiDB-lite"/>
    </source>
</evidence>
<dbReference type="AlphaFoldDB" id="A0ABD5MKC6"/>
<keyword evidence="3" id="KW-1185">Reference proteome</keyword>
<dbReference type="SUPFAM" id="SSF51126">
    <property type="entry name" value="Pectin lyase-like"/>
    <property type="match status" value="1"/>
</dbReference>
<evidence type="ECO:0000313" key="2">
    <source>
        <dbReference type="EMBL" id="MFB9823743.1"/>
    </source>
</evidence>
<protein>
    <recommendedName>
        <fullName evidence="4">Right handed beta helix region</fullName>
    </recommendedName>
</protein>
<dbReference type="InterPro" id="IPR011050">
    <property type="entry name" value="Pectin_lyase_fold/virulence"/>
</dbReference>
<accession>A0ABD5MKC6</accession>
<dbReference type="InterPro" id="IPR012334">
    <property type="entry name" value="Pectin_lyas_fold"/>
</dbReference>
<dbReference type="SMART" id="SM00710">
    <property type="entry name" value="PbH1"/>
    <property type="match status" value="4"/>
</dbReference>
<evidence type="ECO:0000313" key="3">
    <source>
        <dbReference type="Proteomes" id="UP001589595"/>
    </source>
</evidence>
<name>A0ABD5MKC6_9EURY</name>
<sequence length="520" mass="55923">MAFEQTERRTFLGVVTAMVSSLAGCGESDTPKETSNRQQGTRSSTKSSTNAQSTIPSHTHSGPNSGGADLEPHTLSVKSHRLASSYIIYKRDGEVRALEGATESEKYSGTDATRVIQNAVDDLRTGTIYVKQGTYEIGPSEDGWLGGIRLHSNIRFVGEGPGATILKLRDSVNGERGQIRVSPLVVGEETSNVTIENLEIDGNESGNRDVPPYPYSPHHHGIVIHGDGSKVPEDRKPSNILVRNVNVHDTVRSNIVLAGRNCELENLWLSNSATDHWLYMAGATNCNLRGIHASGFARNEGIVLGVGKRRCSGNTISGLTISHIAQTPYQNDEPEGLEGRYPSKAVHFRRSSGNAFGNTIKDVEISLPEAEFGQSIQTFQPDTCIQNLNYRGPMGYGGILDVAPEAANVKLESASIHISPTSNRRPVTVVQSQGSAFLLKDVSIDDVGQGDEPAIRLVADETSIDQTTIRDVSAAANGPCLRAHGGNAGINKLFVENLQDLSDTGARITGNVNFIKKGIY</sequence>
<dbReference type="EMBL" id="JBHMAJ010000005">
    <property type="protein sequence ID" value="MFB9823743.1"/>
    <property type="molecule type" value="Genomic_DNA"/>
</dbReference>
<dbReference type="Gene3D" id="2.160.20.10">
    <property type="entry name" value="Single-stranded right-handed beta-helix, Pectin lyase-like"/>
    <property type="match status" value="1"/>
</dbReference>
<dbReference type="RefSeq" id="WP_222923506.1">
    <property type="nucleotide sequence ID" value="NZ_CP082287.1"/>
</dbReference>
<gene>
    <name evidence="2" type="ORF">ACFFOL_06060</name>
</gene>
<comment type="caution">
    <text evidence="2">The sequence shown here is derived from an EMBL/GenBank/DDBJ whole genome shotgun (WGS) entry which is preliminary data.</text>
</comment>
<reference evidence="2" key="1">
    <citation type="submission" date="2024-09" db="EMBL/GenBank/DDBJ databases">
        <authorList>
            <person name="Sun Q."/>
        </authorList>
    </citation>
    <scope>NUCLEOTIDE SEQUENCE [LARGE SCALE GENOMIC DNA]</scope>
    <source>
        <strain evidence="2">JCM 31273</strain>
    </source>
</reference>
<feature type="region of interest" description="Disordered" evidence="1">
    <location>
        <begin position="24"/>
        <end position="72"/>
    </location>
</feature>